<evidence type="ECO:0000313" key="4">
    <source>
        <dbReference type="Proteomes" id="UP000287969"/>
    </source>
</evidence>
<sequence>MIEVRWHGRGGHGGFTAARLLGLAASVYGGNYAQAFPSFGPERRGAPVLGFTRIDDKPINDHSQVYSCDVVVVLDESLIGSVDVTKGLKDSGVMLINSHKSPNLFNFNVKAKIYTIDATQIALNILGKPITNTVMLGAAVEVTNFVDIKSVYEAIDSFMDRDLREKNKKAAQTAYEFMRGGNQ</sequence>
<dbReference type="InterPro" id="IPR019752">
    <property type="entry name" value="Pyrv/ketoisovalerate_OxRed_cat"/>
</dbReference>
<reference evidence="4" key="1">
    <citation type="submission" date="2019-01" db="EMBL/GenBank/DDBJ databases">
        <title>Draft genomes of a novel of Sporanaerobacter strains.</title>
        <authorList>
            <person name="Ma S."/>
        </authorList>
    </citation>
    <scope>NUCLEOTIDE SEQUENCE [LARGE SCALE GENOMIC DNA]</scope>
    <source>
        <strain evidence="4">NJN-17</strain>
    </source>
</reference>
<dbReference type="SUPFAM" id="SSF53323">
    <property type="entry name" value="Pyruvate-ferredoxin oxidoreductase, PFOR, domain III"/>
    <property type="match status" value="1"/>
</dbReference>
<feature type="domain" description="Pyruvate/ketoisovalerate oxidoreductase catalytic" evidence="2">
    <location>
        <begin position="10"/>
        <end position="176"/>
    </location>
</feature>
<evidence type="ECO:0000259" key="2">
    <source>
        <dbReference type="Pfam" id="PF01558"/>
    </source>
</evidence>
<dbReference type="Pfam" id="PF01558">
    <property type="entry name" value="POR"/>
    <property type="match status" value="1"/>
</dbReference>
<dbReference type="KEGG" id="spoa:EQM13_05455"/>
<dbReference type="AlphaFoldDB" id="A0A410QAT4"/>
<gene>
    <name evidence="3" type="ORF">EQM13_05455</name>
</gene>
<accession>A0A410QAT4</accession>
<dbReference type="InterPro" id="IPR002869">
    <property type="entry name" value="Pyrv_flavodox_OxRed_cen"/>
</dbReference>
<keyword evidence="1" id="KW-0560">Oxidoreductase</keyword>
<protein>
    <submittedName>
        <fullName evidence="3">Pyruvate ferredoxin oxidoreductase</fullName>
    </submittedName>
</protein>
<proteinExistence type="predicted"/>
<keyword evidence="3" id="KW-0670">Pyruvate</keyword>
<dbReference type="PANTHER" id="PTHR43366:SF1">
    <property type="entry name" value="PYRUVATE SYNTHASE SUBUNIT PORC"/>
    <property type="match status" value="1"/>
</dbReference>
<name>A0A410QAT4_9FIRM</name>
<dbReference type="InterPro" id="IPR011894">
    <property type="entry name" value="PorC_KorC"/>
</dbReference>
<organism evidence="3 4">
    <name type="scientific">Acidilutibacter cellobiosedens</name>
    <dbReference type="NCBI Taxonomy" id="2507161"/>
    <lineage>
        <taxon>Bacteria</taxon>
        <taxon>Bacillati</taxon>
        <taxon>Bacillota</taxon>
        <taxon>Tissierellia</taxon>
        <taxon>Tissierellales</taxon>
        <taxon>Acidilutibacteraceae</taxon>
        <taxon>Acidilutibacter</taxon>
    </lineage>
</organism>
<dbReference type="PANTHER" id="PTHR43366">
    <property type="entry name" value="PYRUVATE SYNTHASE SUBUNIT PORC"/>
    <property type="match status" value="1"/>
</dbReference>
<dbReference type="EMBL" id="CP035282">
    <property type="protein sequence ID" value="QAT61067.1"/>
    <property type="molecule type" value="Genomic_DNA"/>
</dbReference>
<dbReference type="InterPro" id="IPR051626">
    <property type="entry name" value="Oxidoreductase_gamma_subunit"/>
</dbReference>
<keyword evidence="4" id="KW-1185">Reference proteome</keyword>
<dbReference type="RefSeq" id="WP_128752158.1">
    <property type="nucleotide sequence ID" value="NZ_CP035282.1"/>
</dbReference>
<evidence type="ECO:0000256" key="1">
    <source>
        <dbReference type="ARBA" id="ARBA00023002"/>
    </source>
</evidence>
<dbReference type="OrthoDB" id="9794954at2"/>
<dbReference type="Proteomes" id="UP000287969">
    <property type="component" value="Chromosome"/>
</dbReference>
<evidence type="ECO:0000313" key="3">
    <source>
        <dbReference type="EMBL" id="QAT61067.1"/>
    </source>
</evidence>
<dbReference type="Gene3D" id="3.40.920.10">
    <property type="entry name" value="Pyruvate-ferredoxin oxidoreductase, PFOR, domain III"/>
    <property type="match status" value="1"/>
</dbReference>
<dbReference type="GO" id="GO:0016625">
    <property type="term" value="F:oxidoreductase activity, acting on the aldehyde or oxo group of donors, iron-sulfur protein as acceptor"/>
    <property type="evidence" value="ECO:0007669"/>
    <property type="project" value="InterPro"/>
</dbReference>
<dbReference type="NCBIfam" id="TIGR02175">
    <property type="entry name" value="PorC_KorC"/>
    <property type="match status" value="1"/>
</dbReference>